<organism evidence="2 3">
    <name type="scientific">Gossypium anomalum</name>
    <dbReference type="NCBI Taxonomy" id="47600"/>
    <lineage>
        <taxon>Eukaryota</taxon>
        <taxon>Viridiplantae</taxon>
        <taxon>Streptophyta</taxon>
        <taxon>Embryophyta</taxon>
        <taxon>Tracheophyta</taxon>
        <taxon>Spermatophyta</taxon>
        <taxon>Magnoliopsida</taxon>
        <taxon>eudicotyledons</taxon>
        <taxon>Gunneridae</taxon>
        <taxon>Pentapetalae</taxon>
        <taxon>rosids</taxon>
        <taxon>malvids</taxon>
        <taxon>Malvales</taxon>
        <taxon>Malvaceae</taxon>
        <taxon>Malvoideae</taxon>
        <taxon>Gossypium</taxon>
    </lineage>
</organism>
<dbReference type="FunFam" id="3.30.930.10:FF:000077">
    <property type="entry name" value="Putative lipoate-protein ligase A"/>
    <property type="match status" value="1"/>
</dbReference>
<dbReference type="Proteomes" id="UP000701853">
    <property type="component" value="Chromosome 7"/>
</dbReference>
<dbReference type="InterPro" id="IPR004143">
    <property type="entry name" value="BPL_LPL_catalytic"/>
</dbReference>
<dbReference type="AlphaFoldDB" id="A0A8J5YW81"/>
<feature type="domain" description="BPL/LPL catalytic" evidence="1">
    <location>
        <begin position="223"/>
        <end position="409"/>
    </location>
</feature>
<protein>
    <recommendedName>
        <fullName evidence="1">BPL/LPL catalytic domain-containing protein</fullName>
    </recommendedName>
</protein>
<dbReference type="OrthoDB" id="201621at2759"/>
<dbReference type="InterPro" id="IPR053264">
    <property type="entry name" value="Lipoate-ligase_2_inactive"/>
</dbReference>
<proteinExistence type="predicted"/>
<dbReference type="Gene3D" id="3.30.930.10">
    <property type="entry name" value="Bira Bifunctional Protein, Domain 2"/>
    <property type="match status" value="1"/>
</dbReference>
<evidence type="ECO:0000313" key="3">
    <source>
        <dbReference type="Proteomes" id="UP000701853"/>
    </source>
</evidence>
<dbReference type="PROSITE" id="PS51733">
    <property type="entry name" value="BPL_LPL_CATALYTIC"/>
    <property type="match status" value="1"/>
</dbReference>
<reference evidence="2 3" key="1">
    <citation type="journal article" date="2021" name="bioRxiv">
        <title>The Gossypium anomalum genome as a resource for cotton improvement and evolutionary analysis of hybrid incompatibility.</title>
        <authorList>
            <person name="Grover C.E."/>
            <person name="Yuan D."/>
            <person name="Arick M.A."/>
            <person name="Miller E.R."/>
            <person name="Hu G."/>
            <person name="Peterson D.G."/>
            <person name="Wendel J.F."/>
            <person name="Udall J.A."/>
        </authorList>
    </citation>
    <scope>NUCLEOTIDE SEQUENCE [LARGE SCALE GENOMIC DNA]</scope>
    <source>
        <strain evidence="2">JFW-Udall</strain>
        <tissue evidence="2">Leaf</tissue>
    </source>
</reference>
<comment type="caution">
    <text evidence="2">The sequence shown here is derived from an EMBL/GenBank/DDBJ whole genome shotgun (WGS) entry which is preliminary data.</text>
</comment>
<sequence length="444" mass="50133">MKRNLWLVTAASWPSSRRCTCSRPPLPFHAPAPGRSCLARRPSFRHFSTCHHILPITAAVCWTDSCSLPTLLQGSPAMEHALLFSSPFTPFFPSHLPSLPLLCISFFAKKTQHHHLHISESGQTEVRECPFFDTLQGVSGTYPDVSAAYPCRAPVRHWYEGIFPVSVLPRRKENPTWNSGSDSKMLIPQTKNIGLPLMNLMRFKGLPILQQLHIEEQLLRASSENWCIVNDGTNDPTIVMGVSGKPAELLEIESVLDDQVPVVRRFTGGGTVIVDHGTVFVTFICNKEAVPNLQPYPRPIMSWSSSLYSKVFQGIGDFHLRENDYVFGNHKFGGNAQSITKNRWIHHTSFLWDFNGQNMSYLKHPKRAPAYRSARSHLDFICRMKDYMPRSTFMDKTVEATETQFSLRPIQLEAIRTCSEAEFCPSSRFLTNEELEAAAVALQS</sequence>
<dbReference type="SUPFAM" id="SSF55681">
    <property type="entry name" value="Class II aaRS and biotin synthetases"/>
    <property type="match status" value="1"/>
</dbReference>
<dbReference type="PANTHER" id="PTHR43506">
    <property type="entry name" value="BIOTIN/LIPOATE A/B PROTEIN LIGASE FAMILY"/>
    <property type="match status" value="1"/>
</dbReference>
<keyword evidence="3" id="KW-1185">Reference proteome</keyword>
<dbReference type="EMBL" id="JAHUZN010000007">
    <property type="protein sequence ID" value="KAG8488160.1"/>
    <property type="molecule type" value="Genomic_DNA"/>
</dbReference>
<dbReference type="CDD" id="cd16443">
    <property type="entry name" value="LplA"/>
    <property type="match status" value="1"/>
</dbReference>
<accession>A0A8J5YW81</accession>
<dbReference type="PANTHER" id="PTHR43506:SF1">
    <property type="entry name" value="BPL_LPL CATALYTIC DOMAIN-CONTAINING PROTEIN"/>
    <property type="match status" value="1"/>
</dbReference>
<evidence type="ECO:0000313" key="2">
    <source>
        <dbReference type="EMBL" id="KAG8488160.1"/>
    </source>
</evidence>
<dbReference type="InterPro" id="IPR045864">
    <property type="entry name" value="aa-tRNA-synth_II/BPL/LPL"/>
</dbReference>
<evidence type="ECO:0000259" key="1">
    <source>
        <dbReference type="PROSITE" id="PS51733"/>
    </source>
</evidence>
<name>A0A8J5YW81_9ROSI</name>
<dbReference type="Pfam" id="PF21948">
    <property type="entry name" value="LplA-B_cat"/>
    <property type="match status" value="1"/>
</dbReference>
<gene>
    <name evidence="2" type="ORF">CXB51_018292</name>
</gene>